<protein>
    <submittedName>
        <fullName evidence="1">Uncharacterized protein</fullName>
    </submittedName>
</protein>
<dbReference type="AlphaFoldDB" id="A0AAN8RRV3"/>
<sequence length="199" mass="21761">MCHTLLLKQVQDVYERESNARPEYYVRLARTIIMAAPWAELLYSIGAYHSGASGIFVHVVQPARPAEPEPWWTVDPTLVMKWNREMGRLQHLYMMPGKYVWAEALRLSLFLSVSVSGSSSGRNCRRTCSAAATGVRVGNPNASAGKTSPELACKCLVASAPRVPVVITGAECSPVIPLGSPQGLNVHVPHIAKELRNLV</sequence>
<evidence type="ECO:0000313" key="2">
    <source>
        <dbReference type="Proteomes" id="UP001372834"/>
    </source>
</evidence>
<gene>
    <name evidence="1" type="ORF">RUM43_015061</name>
</gene>
<dbReference type="EMBL" id="JAWJWE010000051">
    <property type="protein sequence ID" value="KAK6616794.1"/>
    <property type="molecule type" value="Genomic_DNA"/>
</dbReference>
<organism evidence="1 2">
    <name type="scientific">Polyplax serrata</name>
    <name type="common">Common mouse louse</name>
    <dbReference type="NCBI Taxonomy" id="468196"/>
    <lineage>
        <taxon>Eukaryota</taxon>
        <taxon>Metazoa</taxon>
        <taxon>Ecdysozoa</taxon>
        <taxon>Arthropoda</taxon>
        <taxon>Hexapoda</taxon>
        <taxon>Insecta</taxon>
        <taxon>Pterygota</taxon>
        <taxon>Neoptera</taxon>
        <taxon>Paraneoptera</taxon>
        <taxon>Psocodea</taxon>
        <taxon>Troctomorpha</taxon>
        <taxon>Phthiraptera</taxon>
        <taxon>Anoplura</taxon>
        <taxon>Polyplacidae</taxon>
        <taxon>Polyplax</taxon>
    </lineage>
</organism>
<reference evidence="1 2" key="1">
    <citation type="submission" date="2023-10" db="EMBL/GenBank/DDBJ databases">
        <title>Genomes of two closely related lineages of the louse Polyplax serrata with different host specificities.</title>
        <authorList>
            <person name="Martinu J."/>
            <person name="Tarabai H."/>
            <person name="Stefka J."/>
            <person name="Hypsa V."/>
        </authorList>
    </citation>
    <scope>NUCLEOTIDE SEQUENCE [LARGE SCALE GENOMIC DNA]</scope>
    <source>
        <strain evidence="1">HR10_N</strain>
    </source>
</reference>
<evidence type="ECO:0000313" key="1">
    <source>
        <dbReference type="EMBL" id="KAK6616794.1"/>
    </source>
</evidence>
<proteinExistence type="predicted"/>
<name>A0AAN8RRV3_POLSC</name>
<dbReference type="Proteomes" id="UP001372834">
    <property type="component" value="Unassembled WGS sequence"/>
</dbReference>
<comment type="caution">
    <text evidence="1">The sequence shown here is derived from an EMBL/GenBank/DDBJ whole genome shotgun (WGS) entry which is preliminary data.</text>
</comment>
<accession>A0AAN8RRV3</accession>